<feature type="compositionally biased region" description="Polar residues" evidence="1">
    <location>
        <begin position="25"/>
        <end position="41"/>
    </location>
</feature>
<reference evidence="2 3" key="1">
    <citation type="submission" date="2014-02" db="EMBL/GenBank/DDBJ databases">
        <title>The genome sequence of Colletotrichum salicis CBS 607.94.</title>
        <authorList>
            <person name="Baroncelli R."/>
            <person name="Thon M.R."/>
        </authorList>
    </citation>
    <scope>NUCLEOTIDE SEQUENCE [LARGE SCALE GENOMIC DNA]</scope>
    <source>
        <strain evidence="2 3">CBS 607.94</strain>
    </source>
</reference>
<evidence type="ECO:0000313" key="2">
    <source>
        <dbReference type="EMBL" id="KXH33783.1"/>
    </source>
</evidence>
<proteinExistence type="predicted"/>
<sequence length="256" mass="27624">MPIIRDGMVAPGPRRKRPSPRWSSLGNSSRRPPDSDGQTRSPIRLTCATLTTTGVSCRLTVTNCHPSGHPGYGDQPRGAPSQALSSSPDQFLSHPPPPARCVCSVVYLTSRIHTLPPGLQDWDVFIFVLLAVSALAWDGVCGCTQHSIPRPMAVRSTSGTSILRSRLADWEHKPDGSKQAKQLRQPREFATTAGHLLLRAYLPTTVVCHLLASLANAAGAQPGTRPSVLALSSYFATPTFSKKRDSICIIAMLDRV</sequence>
<dbReference type="OrthoDB" id="10615736at2759"/>
<evidence type="ECO:0000313" key="3">
    <source>
        <dbReference type="Proteomes" id="UP000070121"/>
    </source>
</evidence>
<dbReference type="AlphaFoldDB" id="A0A135SCZ0"/>
<evidence type="ECO:0000256" key="1">
    <source>
        <dbReference type="SAM" id="MobiDB-lite"/>
    </source>
</evidence>
<organism evidence="2 3">
    <name type="scientific">Colletotrichum salicis</name>
    <dbReference type="NCBI Taxonomy" id="1209931"/>
    <lineage>
        <taxon>Eukaryota</taxon>
        <taxon>Fungi</taxon>
        <taxon>Dikarya</taxon>
        <taxon>Ascomycota</taxon>
        <taxon>Pezizomycotina</taxon>
        <taxon>Sordariomycetes</taxon>
        <taxon>Hypocreomycetidae</taxon>
        <taxon>Glomerellales</taxon>
        <taxon>Glomerellaceae</taxon>
        <taxon>Colletotrichum</taxon>
        <taxon>Colletotrichum acutatum species complex</taxon>
    </lineage>
</organism>
<keyword evidence="3" id="KW-1185">Reference proteome</keyword>
<dbReference type="Proteomes" id="UP000070121">
    <property type="component" value="Unassembled WGS sequence"/>
</dbReference>
<accession>A0A135SCZ0</accession>
<feature type="region of interest" description="Disordered" evidence="1">
    <location>
        <begin position="1"/>
        <end position="43"/>
    </location>
</feature>
<dbReference type="EMBL" id="JFFI01002432">
    <property type="protein sequence ID" value="KXH33783.1"/>
    <property type="molecule type" value="Genomic_DNA"/>
</dbReference>
<gene>
    <name evidence="2" type="ORF">CSAL01_09294</name>
</gene>
<name>A0A135SCZ0_9PEZI</name>
<comment type="caution">
    <text evidence="2">The sequence shown here is derived from an EMBL/GenBank/DDBJ whole genome shotgun (WGS) entry which is preliminary data.</text>
</comment>
<feature type="region of interest" description="Disordered" evidence="1">
    <location>
        <begin position="68"/>
        <end position="93"/>
    </location>
</feature>
<protein>
    <submittedName>
        <fullName evidence="2">Uncharacterized protein</fullName>
    </submittedName>
</protein>